<dbReference type="PROSITE" id="PS00138">
    <property type="entry name" value="SUBTILASE_SER"/>
    <property type="match status" value="1"/>
</dbReference>
<dbReference type="PRINTS" id="PR00723">
    <property type="entry name" value="SUBTILISIN"/>
</dbReference>
<dbReference type="PANTHER" id="PTHR43806:SF11">
    <property type="entry name" value="CEREVISIN-RELATED"/>
    <property type="match status" value="1"/>
</dbReference>
<dbReference type="PANTHER" id="PTHR43806">
    <property type="entry name" value="PEPTIDASE S8"/>
    <property type="match status" value="1"/>
</dbReference>
<evidence type="ECO:0000313" key="10">
    <source>
        <dbReference type="Proteomes" id="UP000070498"/>
    </source>
</evidence>
<dbReference type="SUPFAM" id="SSF52743">
    <property type="entry name" value="Subtilisin-like"/>
    <property type="match status" value="1"/>
</dbReference>
<feature type="compositionally biased region" description="Polar residues" evidence="7">
    <location>
        <begin position="1"/>
        <end position="11"/>
    </location>
</feature>
<feature type="domain" description="Peptidase S8/S53" evidence="8">
    <location>
        <begin position="246"/>
        <end position="499"/>
    </location>
</feature>
<dbReference type="GO" id="GO:0006508">
    <property type="term" value="P:proteolysis"/>
    <property type="evidence" value="ECO:0007669"/>
    <property type="project" value="UniProtKB-KW"/>
</dbReference>
<feature type="active site" description="Charge relay system" evidence="5">
    <location>
        <position position="291"/>
    </location>
</feature>
<dbReference type="PROSITE" id="PS00137">
    <property type="entry name" value="SUBTILASE_HIS"/>
    <property type="match status" value="1"/>
</dbReference>
<dbReference type="PROSITE" id="PS51892">
    <property type="entry name" value="SUBTILASE"/>
    <property type="match status" value="1"/>
</dbReference>
<dbReference type="Pfam" id="PF00082">
    <property type="entry name" value="Peptidase_S8"/>
    <property type="match status" value="1"/>
</dbReference>
<dbReference type="GO" id="GO:0004252">
    <property type="term" value="F:serine-type endopeptidase activity"/>
    <property type="evidence" value="ECO:0007669"/>
    <property type="project" value="UniProtKB-UniRule"/>
</dbReference>
<evidence type="ECO:0000313" key="9">
    <source>
        <dbReference type="EMBL" id="KXG87672.1"/>
    </source>
</evidence>
<dbReference type="InterPro" id="IPR022398">
    <property type="entry name" value="Peptidase_S8_His-AS"/>
</dbReference>
<proteinExistence type="inferred from homology"/>
<feature type="region of interest" description="Disordered" evidence="7">
    <location>
        <begin position="1"/>
        <end position="24"/>
    </location>
</feature>
<keyword evidence="2 5" id="KW-0645">Protease</keyword>
<dbReference type="InterPro" id="IPR023828">
    <property type="entry name" value="Peptidase_S8_Ser-AS"/>
</dbReference>
<dbReference type="Proteomes" id="UP000070498">
    <property type="component" value="Unassembled WGS sequence"/>
</dbReference>
<dbReference type="InterPro" id="IPR015500">
    <property type="entry name" value="Peptidase_S8_subtilisin-rel"/>
</dbReference>
<dbReference type="AlphaFoldDB" id="A0A135P8B8"/>
<evidence type="ECO:0000259" key="8">
    <source>
        <dbReference type="Pfam" id="PF00082"/>
    </source>
</evidence>
<keyword evidence="10" id="KW-1185">Reference proteome</keyword>
<dbReference type="InterPro" id="IPR000209">
    <property type="entry name" value="Peptidase_S8/S53_dom"/>
</dbReference>
<gene>
    <name evidence="9" type="ORF">ATO67_18735</name>
</gene>
<dbReference type="InterPro" id="IPR050131">
    <property type="entry name" value="Peptidase_S8_subtilisin-like"/>
</dbReference>
<reference evidence="9 10" key="1">
    <citation type="submission" date="2015-11" db="EMBL/GenBank/DDBJ databases">
        <title>Draft genome sequence of Agrobacterium sp. R89-1.</title>
        <authorList>
            <person name="Zahradnik J."/>
            <person name="Kyslikova E."/>
            <person name="Palyzova A."/>
            <person name="Kyslik P."/>
        </authorList>
    </citation>
    <scope>NUCLEOTIDE SEQUENCE [LARGE SCALE GENOMIC DNA]</scope>
    <source>
        <strain evidence="9 10">R89-1</strain>
    </source>
</reference>
<name>A0A135P8B8_9HYPH</name>
<evidence type="ECO:0000256" key="7">
    <source>
        <dbReference type="SAM" id="MobiDB-lite"/>
    </source>
</evidence>
<sequence>MTSDTTANPDENSGGPGQPSSRFIISHRMAPYRDGRARRSAKGNFSERLLRSLGGAMDIVSDNGMERDDVRRVLVIHADEEELLAKTRDLSPDTIVEREALRWPASLRLAPWGSPPAETICTAMNAASTATTSQPVFTLTITSAGSPLANTLVELSLIPLSPQPGQPAGSSASATTDARGVATLPFDQAQWYPVTAQISPHGSAWSGMLVHPSSGGGIDLDSLPTSGPLGWWHQLAGISVFDPLAGAGIRVGVIDSGLGPHPYLSHVVAAGAFVDGGFQSGPQATADILWHGTHVSGLIAARPPVDGRDFAGLAPGADVFTARVFAPGRGANQGDIAAAIDAMANAHEVDLINLSLGGDPSAIEYDAVLSAYSRGSLCICAAGNNFGQPVLAPASYPLSVAVSAVTRPGTYPVSNLANFTRPQSTDRYGSGGLFLPTYSNFGKQVAVTAAGSAVISTIPADEGEPAPYADMSGTSMATPVTTGALAVMLSRDTIYKSLQRTSARAKYARAKLEGAALSIGLAQSYQGDGLSRAV</sequence>
<accession>A0A135P8B8</accession>
<evidence type="ECO:0000256" key="2">
    <source>
        <dbReference type="ARBA" id="ARBA00022670"/>
    </source>
</evidence>
<evidence type="ECO:0000256" key="1">
    <source>
        <dbReference type="ARBA" id="ARBA00011073"/>
    </source>
</evidence>
<evidence type="ECO:0000256" key="3">
    <source>
        <dbReference type="ARBA" id="ARBA00022801"/>
    </source>
</evidence>
<dbReference type="RefSeq" id="WP_067652752.1">
    <property type="nucleotide sequence ID" value="NZ_KQ961034.1"/>
</dbReference>
<evidence type="ECO:0000256" key="4">
    <source>
        <dbReference type="ARBA" id="ARBA00022825"/>
    </source>
</evidence>
<dbReference type="EMBL" id="LNUW01000004">
    <property type="protein sequence ID" value="KXG87672.1"/>
    <property type="molecule type" value="Genomic_DNA"/>
</dbReference>
<feature type="active site" description="Charge relay system" evidence="5">
    <location>
        <position position="475"/>
    </location>
</feature>
<comment type="caution">
    <text evidence="9">The sequence shown here is derived from an EMBL/GenBank/DDBJ whole genome shotgun (WGS) entry which is preliminary data.</text>
</comment>
<dbReference type="InterPro" id="IPR023827">
    <property type="entry name" value="Peptidase_S8_Asp-AS"/>
</dbReference>
<dbReference type="PROSITE" id="PS00136">
    <property type="entry name" value="SUBTILASE_ASP"/>
    <property type="match status" value="1"/>
</dbReference>
<protein>
    <recommendedName>
        <fullName evidence="8">Peptidase S8/S53 domain-containing protein</fullName>
    </recommendedName>
</protein>
<evidence type="ECO:0000256" key="5">
    <source>
        <dbReference type="PROSITE-ProRule" id="PRU01240"/>
    </source>
</evidence>
<comment type="similarity">
    <text evidence="1 5 6">Belongs to the peptidase S8 family.</text>
</comment>
<feature type="active site" description="Charge relay system" evidence="5">
    <location>
        <position position="255"/>
    </location>
</feature>
<dbReference type="Gene3D" id="3.40.50.200">
    <property type="entry name" value="Peptidase S8/S53 domain"/>
    <property type="match status" value="1"/>
</dbReference>
<organism evidence="9 10">
    <name type="scientific">Agrobacterium bohemicum</name>
    <dbReference type="NCBI Taxonomy" id="2052828"/>
    <lineage>
        <taxon>Bacteria</taxon>
        <taxon>Pseudomonadati</taxon>
        <taxon>Pseudomonadota</taxon>
        <taxon>Alphaproteobacteria</taxon>
        <taxon>Hyphomicrobiales</taxon>
        <taxon>Rhizobiaceae</taxon>
        <taxon>Rhizobium/Agrobacterium group</taxon>
        <taxon>Agrobacterium</taxon>
    </lineage>
</organism>
<keyword evidence="3 5" id="KW-0378">Hydrolase</keyword>
<keyword evidence="4 5" id="KW-0720">Serine protease</keyword>
<dbReference type="STRING" id="2052828.ATO67_18735"/>
<evidence type="ECO:0000256" key="6">
    <source>
        <dbReference type="RuleBase" id="RU003355"/>
    </source>
</evidence>
<dbReference type="InterPro" id="IPR036852">
    <property type="entry name" value="Peptidase_S8/S53_dom_sf"/>
</dbReference>